<dbReference type="SUPFAM" id="SSF56219">
    <property type="entry name" value="DNase I-like"/>
    <property type="match status" value="1"/>
</dbReference>
<gene>
    <name evidence="12" type="ORF">F3Y22_tig00110602pilonHSYRG00297</name>
</gene>
<keyword evidence="13" id="KW-1185">Reference proteome</keyword>
<dbReference type="InterPro" id="IPR045019">
    <property type="entry name" value="BETA-OHASE-like"/>
</dbReference>
<proteinExistence type="inferred from homology"/>
<protein>
    <recommendedName>
        <fullName evidence="5">beta-carotene 3-hydroxylase</fullName>
        <ecNumber evidence="5">1.14.15.24</ecNumber>
    </recommendedName>
</protein>
<feature type="domain" description="Reverse transcriptase zinc-binding" evidence="10">
    <location>
        <begin position="1267"/>
        <end position="1319"/>
    </location>
</feature>
<dbReference type="GO" id="GO:0005506">
    <property type="term" value="F:iron ion binding"/>
    <property type="evidence" value="ECO:0007669"/>
    <property type="project" value="InterPro"/>
</dbReference>
<evidence type="ECO:0000313" key="12">
    <source>
        <dbReference type="EMBL" id="KAE8698177.1"/>
    </source>
</evidence>
<dbReference type="Pfam" id="PF13966">
    <property type="entry name" value="zf-RVT"/>
    <property type="match status" value="1"/>
</dbReference>
<dbReference type="InterPro" id="IPR036691">
    <property type="entry name" value="Endo/exonu/phosph_ase_sf"/>
</dbReference>
<keyword evidence="3" id="KW-0125">Carotenoid biosynthesis</keyword>
<feature type="region of interest" description="Disordered" evidence="6">
    <location>
        <begin position="14"/>
        <end position="34"/>
    </location>
</feature>
<name>A0A6A3A3E9_HIBSY</name>
<dbReference type="Gene3D" id="3.60.10.10">
    <property type="entry name" value="Endonuclease/exonuclease/phosphatase"/>
    <property type="match status" value="1"/>
</dbReference>
<comment type="caution">
    <text evidence="12">The sequence shown here is derived from an EMBL/GenBank/DDBJ whole genome shotgun (WGS) entry which is preliminary data.</text>
</comment>
<evidence type="ECO:0000259" key="10">
    <source>
        <dbReference type="Pfam" id="PF13966"/>
    </source>
</evidence>
<keyword evidence="7" id="KW-1133">Transmembrane helix</keyword>
<dbReference type="EC" id="1.14.15.24" evidence="5"/>
<evidence type="ECO:0000259" key="11">
    <source>
        <dbReference type="Pfam" id="PF14111"/>
    </source>
</evidence>
<feature type="domain" description="DUF4283" evidence="11">
    <location>
        <begin position="391"/>
        <end position="432"/>
    </location>
</feature>
<evidence type="ECO:0000259" key="8">
    <source>
        <dbReference type="Pfam" id="PF00078"/>
    </source>
</evidence>
<dbReference type="CDD" id="cd01650">
    <property type="entry name" value="RT_nLTR_like"/>
    <property type="match status" value="1"/>
</dbReference>
<evidence type="ECO:0000256" key="1">
    <source>
        <dbReference type="ARBA" id="ARBA00004508"/>
    </source>
</evidence>
<comment type="similarity">
    <text evidence="2">Belongs to the sterol desaturase family.</text>
</comment>
<keyword evidence="7" id="KW-0812">Transmembrane</keyword>
<dbReference type="InterPro" id="IPR025558">
    <property type="entry name" value="DUF4283"/>
</dbReference>
<dbReference type="InterPro" id="IPR006694">
    <property type="entry name" value="Fatty_acid_hydroxylase"/>
</dbReference>
<dbReference type="InterPro" id="IPR043502">
    <property type="entry name" value="DNA/RNA_pol_sf"/>
</dbReference>
<dbReference type="GO" id="GO:0010291">
    <property type="term" value="F:beta-carotene 3-hydroxylase activity"/>
    <property type="evidence" value="ECO:0007669"/>
    <property type="project" value="UniProtKB-EC"/>
</dbReference>
<organism evidence="12 13">
    <name type="scientific">Hibiscus syriacus</name>
    <name type="common">Rose of Sharon</name>
    <dbReference type="NCBI Taxonomy" id="106335"/>
    <lineage>
        <taxon>Eukaryota</taxon>
        <taxon>Viridiplantae</taxon>
        <taxon>Streptophyta</taxon>
        <taxon>Embryophyta</taxon>
        <taxon>Tracheophyta</taxon>
        <taxon>Spermatophyta</taxon>
        <taxon>Magnoliopsida</taxon>
        <taxon>eudicotyledons</taxon>
        <taxon>Gunneridae</taxon>
        <taxon>Pentapetalae</taxon>
        <taxon>rosids</taxon>
        <taxon>malvids</taxon>
        <taxon>Malvales</taxon>
        <taxon>Malvaceae</taxon>
        <taxon>Malvoideae</taxon>
        <taxon>Hibiscus</taxon>
    </lineage>
</organism>
<evidence type="ECO:0000256" key="7">
    <source>
        <dbReference type="SAM" id="Phobius"/>
    </source>
</evidence>
<dbReference type="PANTHER" id="PTHR31899:SF9">
    <property type="entry name" value="BETA-CAROTENE 3-HYDROXYLASE 1, CHLOROPLASTIC"/>
    <property type="match status" value="1"/>
</dbReference>
<reference evidence="12" key="1">
    <citation type="submission" date="2019-09" db="EMBL/GenBank/DDBJ databases">
        <title>Draft genome information of white flower Hibiscus syriacus.</title>
        <authorList>
            <person name="Kim Y.-M."/>
        </authorList>
    </citation>
    <scope>NUCLEOTIDE SEQUENCE [LARGE SCALE GENOMIC DNA]</scope>
    <source>
        <strain evidence="12">YM2019G1</strain>
    </source>
</reference>
<dbReference type="Pfam" id="PF04116">
    <property type="entry name" value="FA_hydroxylase"/>
    <property type="match status" value="1"/>
</dbReference>
<dbReference type="GO" id="GO:0016119">
    <property type="term" value="P:carotene metabolic process"/>
    <property type="evidence" value="ECO:0007669"/>
    <property type="project" value="TreeGrafter"/>
</dbReference>
<dbReference type="PANTHER" id="PTHR31899">
    <property type="entry name" value="BETA-CAROTENE 3-HYDROXYLASE 1, CHLOROPLASTIC"/>
    <property type="match status" value="1"/>
</dbReference>
<evidence type="ECO:0000256" key="4">
    <source>
        <dbReference type="ARBA" id="ARBA00023002"/>
    </source>
</evidence>
<dbReference type="Pfam" id="PF00078">
    <property type="entry name" value="RVT_1"/>
    <property type="match status" value="1"/>
</dbReference>
<feature type="transmembrane region" description="Helical" evidence="7">
    <location>
        <begin position="184"/>
        <end position="204"/>
    </location>
</feature>
<dbReference type="InterPro" id="IPR026960">
    <property type="entry name" value="RVT-Znf"/>
</dbReference>
<dbReference type="SUPFAM" id="SSF56672">
    <property type="entry name" value="DNA/RNA polymerases"/>
    <property type="match status" value="1"/>
</dbReference>
<evidence type="ECO:0000256" key="3">
    <source>
        <dbReference type="ARBA" id="ARBA00022746"/>
    </source>
</evidence>
<keyword evidence="7" id="KW-0472">Membrane</keyword>
<accession>A0A6A3A3E9</accession>
<comment type="subcellular location">
    <subcellularLocation>
        <location evidence="1">Plastid</location>
        <location evidence="1">Chloroplast membrane</location>
        <topology evidence="1">Multi-pass membrane protein</topology>
    </subcellularLocation>
</comment>
<sequence>MSVGLSTALAPKPFRPLASSHHAPKPTPILHPSLKPTCGARRKRSFTVRFVAEKEEQKQTAPNVPQIIEQGSDDVIDRQILIPARVTEKLARKRSERFTYLVAAVMSSFGITSMSVMAVYYRFWWQMEGGEVPLSEMFGTFTLSVGAAVGMEFWARWAHRALWHASLWHMHESHHRPREGAFELNDVFAVINAVPAIALLSYGFFNKGLVPGLCFGAGLGITVFGMAYMFVHDGLVHKRFPVGPIANVPYFRKVAAAHQLHHSEKFNGVPYGLFLGPKELEEVGGLEELEKEINRRIKSSKASLVGSYISFEADKRNLRISVASPPPFYSPLGFMMARLLFNLLQRFWNMEFPNENSRSWVNFLAQIPDLQLCNELWKTYGKPMEESLSWKKLKVSYVGNNLYVFSFSSESDRDWVLENGPWHILNKPLFLRPVLVNLYNVHLELFSRAGLSYIASTIGIPISMDSVTTAKSHLEYAKVCIEIGVTDDIPKFIDIVLNNGKTFSVVVEIPWLPPRYRSCNIFGHSDKACKELKNQAPDSMEKKTTMMKSLKQSVKRLKWNQTLAVEIPSCSDPNAPHIIEKDDNSLAVNKKGRGKPTKDKHNASLAASSNRFEVLSLVDYSTSAPCISIKGLHLRASLIISAVYGSNEGDFNVTLNPIESSDYILLGTIVSYDMRDFQNVLSDINLIDHPFFGPSFTWSNKQQNSFLARKLDRVLVNLIWMSNFKTSHVEFLAPGISDHCLSLVWPSKEVQTNRPNPFKFFNFWAQHPNFLDIVQQSWITLAQGNQMQYLFSKLKRLKIKLRELNQSSFSDITARVLQKKSELEHQQLKTLRGEDSIDKEILLQIELKSLEAAEILLLKQKTKIQWLKEGEKYHSLLKDISQYTVTNENAQDLVKKITNEEIRVVFFCQGNDKSPGPDGFTPYFFKKAWHIIGEDVTAAVKQFFSDSFFLLAFNATTIALVPKIPNPSKVKDFRPISCCSVFYKAISKILVSRLQKLIPDLVSLNQTAFVKGRSIVNNTLLAQELVRGYNKKNISLRYSISFNGSLIGFFKGAKGIRQGDPLSPLLFVLSMNVLSRLLNLSAARGIFGYHPKYLFYEMSDLKLNAYKYDLYATGMHSSILEDIQSITDFKNGSLPVMYLGIPLVSRKITKKDCGALRDNIRVRLNHKQIFLPHLVLNKIEQLCSRFFWKGADKYAFGARVSWQNACLLKSEGGLGECSLWVAWINYYVLKNSDFWNVDIRSSYSWSLRRIFKVRYVAYPILTAGANSLITWMALLDRLPTKDRLHQMRLIIDCKCICCDDPCETREHLFIQCPVADQLWNSIFSHSGLNFTLRFWDALIVWACSTWKGKSLLTSILKLAFTALIYIL</sequence>
<feature type="transmembrane region" description="Helical" evidence="7">
    <location>
        <begin position="210"/>
        <end position="231"/>
    </location>
</feature>
<keyword evidence="4" id="KW-0560">Oxidoreductase</keyword>
<feature type="domain" description="Reverse transcriptase" evidence="8">
    <location>
        <begin position="964"/>
        <end position="1082"/>
    </location>
</feature>
<feature type="domain" description="Fatty acid hydroxylase" evidence="9">
    <location>
        <begin position="147"/>
        <end position="274"/>
    </location>
</feature>
<evidence type="ECO:0000256" key="6">
    <source>
        <dbReference type="SAM" id="MobiDB-lite"/>
    </source>
</evidence>
<evidence type="ECO:0000313" key="13">
    <source>
        <dbReference type="Proteomes" id="UP000436088"/>
    </source>
</evidence>
<dbReference type="EMBL" id="VEPZ02001047">
    <property type="protein sequence ID" value="KAE8698177.1"/>
    <property type="molecule type" value="Genomic_DNA"/>
</dbReference>
<feature type="transmembrane region" description="Helical" evidence="7">
    <location>
        <begin position="98"/>
        <end position="121"/>
    </location>
</feature>
<evidence type="ECO:0000256" key="5">
    <source>
        <dbReference type="ARBA" id="ARBA00026097"/>
    </source>
</evidence>
<dbReference type="GO" id="GO:0016123">
    <property type="term" value="P:xanthophyll biosynthetic process"/>
    <property type="evidence" value="ECO:0007669"/>
    <property type="project" value="TreeGrafter"/>
</dbReference>
<evidence type="ECO:0000256" key="2">
    <source>
        <dbReference type="ARBA" id="ARBA00009324"/>
    </source>
</evidence>
<dbReference type="Proteomes" id="UP000436088">
    <property type="component" value="Unassembled WGS sequence"/>
</dbReference>
<dbReference type="Pfam" id="PF14111">
    <property type="entry name" value="DUF4283"/>
    <property type="match status" value="1"/>
</dbReference>
<dbReference type="InterPro" id="IPR000477">
    <property type="entry name" value="RT_dom"/>
</dbReference>
<dbReference type="GO" id="GO:0031969">
    <property type="term" value="C:chloroplast membrane"/>
    <property type="evidence" value="ECO:0007669"/>
    <property type="project" value="UniProtKB-SubCell"/>
</dbReference>
<evidence type="ECO:0000259" key="9">
    <source>
        <dbReference type="Pfam" id="PF04116"/>
    </source>
</evidence>